<dbReference type="EMBL" id="KI925464">
    <property type="protein sequence ID" value="ETW76629.1"/>
    <property type="molecule type" value="Genomic_DNA"/>
</dbReference>
<gene>
    <name evidence="2" type="ORF">HETIRDRAFT_430013</name>
</gene>
<organism evidence="2 3">
    <name type="scientific">Heterobasidion irregulare (strain TC 32-1)</name>
    <dbReference type="NCBI Taxonomy" id="747525"/>
    <lineage>
        <taxon>Eukaryota</taxon>
        <taxon>Fungi</taxon>
        <taxon>Dikarya</taxon>
        <taxon>Basidiomycota</taxon>
        <taxon>Agaricomycotina</taxon>
        <taxon>Agaricomycetes</taxon>
        <taxon>Russulales</taxon>
        <taxon>Bondarzewiaceae</taxon>
        <taxon>Heterobasidion</taxon>
        <taxon>Heterobasidion annosum species complex</taxon>
    </lineage>
</organism>
<accession>W4JT43</accession>
<dbReference type="AlphaFoldDB" id="W4JT43"/>
<dbReference type="Proteomes" id="UP000030671">
    <property type="component" value="Unassembled WGS sequence"/>
</dbReference>
<name>W4JT43_HETIT</name>
<feature type="region of interest" description="Disordered" evidence="1">
    <location>
        <begin position="174"/>
        <end position="208"/>
    </location>
</feature>
<dbReference type="InParanoid" id="W4JT43"/>
<dbReference type="HOGENOM" id="CLU_707984_0_0_1"/>
<keyword evidence="3" id="KW-1185">Reference proteome</keyword>
<reference evidence="2 3" key="1">
    <citation type="journal article" date="2012" name="New Phytol.">
        <title>Insight into trade-off between wood decay and parasitism from the genome of a fungal forest pathogen.</title>
        <authorList>
            <person name="Olson A."/>
            <person name="Aerts A."/>
            <person name="Asiegbu F."/>
            <person name="Belbahri L."/>
            <person name="Bouzid O."/>
            <person name="Broberg A."/>
            <person name="Canback B."/>
            <person name="Coutinho P.M."/>
            <person name="Cullen D."/>
            <person name="Dalman K."/>
            <person name="Deflorio G."/>
            <person name="van Diepen L.T."/>
            <person name="Dunand C."/>
            <person name="Duplessis S."/>
            <person name="Durling M."/>
            <person name="Gonthier P."/>
            <person name="Grimwood J."/>
            <person name="Fossdal C.G."/>
            <person name="Hansson D."/>
            <person name="Henrissat B."/>
            <person name="Hietala A."/>
            <person name="Himmelstrand K."/>
            <person name="Hoffmeister D."/>
            <person name="Hogberg N."/>
            <person name="James T.Y."/>
            <person name="Karlsson M."/>
            <person name="Kohler A."/>
            <person name="Kues U."/>
            <person name="Lee Y.H."/>
            <person name="Lin Y.C."/>
            <person name="Lind M."/>
            <person name="Lindquist E."/>
            <person name="Lombard V."/>
            <person name="Lucas S."/>
            <person name="Lunden K."/>
            <person name="Morin E."/>
            <person name="Murat C."/>
            <person name="Park J."/>
            <person name="Raffaello T."/>
            <person name="Rouze P."/>
            <person name="Salamov A."/>
            <person name="Schmutz J."/>
            <person name="Solheim H."/>
            <person name="Stahlberg J."/>
            <person name="Velez H."/>
            <person name="de Vries R.P."/>
            <person name="Wiebenga A."/>
            <person name="Woodward S."/>
            <person name="Yakovlev I."/>
            <person name="Garbelotto M."/>
            <person name="Martin F."/>
            <person name="Grigoriev I.V."/>
            <person name="Stenlid J."/>
        </authorList>
    </citation>
    <scope>NUCLEOTIDE SEQUENCE [LARGE SCALE GENOMIC DNA]</scope>
    <source>
        <strain evidence="2 3">TC 32-1</strain>
    </source>
</reference>
<evidence type="ECO:0000313" key="3">
    <source>
        <dbReference type="Proteomes" id="UP000030671"/>
    </source>
</evidence>
<protein>
    <submittedName>
        <fullName evidence="2">Uncharacterized protein</fullName>
    </submittedName>
</protein>
<sequence length="390" mass="42416">MDILHMHGRADPRVARPRNKGAGAAMRCSLVVLVLRFGEQARPGGRGYTLLASRRQDIGIGPLRVGVGVGRSPGLRGRRDRASAPITEICSERMRPMRVLDALGWPRGARDRLVARRGVSCRTGRAQLSCAVSVEAKQGAREEQTVTDLRGSAAIVDNGARYIPRRGRAITTSQGVGKIGRQPARGVSTGGFEPGTSEGVEQSGAMSLGSWPYRDNPLGKARLAPAWGQRVCDERGPRAPRMAVSGSRLPTRDLAGLLWVETRAVLQLQAHVERGRSWLGQIGDSRSEILPRHLHCARRPARCLRLPQAHSRDVSGNASPERRNEHQQVPAKLDPAIDGMCSAMSVAVDCSQSTSLSPVRPGLELDHLECAVRRIWAKPRWIELAATDRC</sequence>
<evidence type="ECO:0000256" key="1">
    <source>
        <dbReference type="SAM" id="MobiDB-lite"/>
    </source>
</evidence>
<proteinExistence type="predicted"/>
<dbReference type="GeneID" id="20674405"/>
<dbReference type="RefSeq" id="XP_009551515.1">
    <property type="nucleotide sequence ID" value="XM_009553220.1"/>
</dbReference>
<dbReference type="KEGG" id="hir:HETIRDRAFT_430013"/>
<feature type="region of interest" description="Disordered" evidence="1">
    <location>
        <begin position="308"/>
        <end position="329"/>
    </location>
</feature>
<evidence type="ECO:0000313" key="2">
    <source>
        <dbReference type="EMBL" id="ETW76629.1"/>
    </source>
</evidence>